<evidence type="ECO:0000313" key="1">
    <source>
        <dbReference type="EMBL" id="EJZ10807.1"/>
    </source>
</evidence>
<dbReference type="Gene3D" id="1.10.357.10">
    <property type="entry name" value="Tetracycline Repressor, domain 2"/>
    <property type="match status" value="1"/>
</dbReference>
<protein>
    <submittedName>
        <fullName evidence="1">TetR family transcriptional regulator</fullName>
    </submittedName>
</protein>
<accession>K0UUE0</accession>
<name>K0UUE0_MYCVA</name>
<dbReference type="InterPro" id="IPR009057">
    <property type="entry name" value="Homeodomain-like_sf"/>
</dbReference>
<organism evidence="1 2">
    <name type="scientific">Mycolicibacterium vaccae ATCC 25954</name>
    <dbReference type="NCBI Taxonomy" id="1194972"/>
    <lineage>
        <taxon>Bacteria</taxon>
        <taxon>Bacillati</taxon>
        <taxon>Actinomycetota</taxon>
        <taxon>Actinomycetes</taxon>
        <taxon>Mycobacteriales</taxon>
        <taxon>Mycobacteriaceae</taxon>
        <taxon>Mycolicibacterium</taxon>
    </lineage>
</organism>
<dbReference type="AlphaFoldDB" id="K0UUE0"/>
<gene>
    <name evidence="1" type="ORF">MVAC_07629</name>
</gene>
<dbReference type="EMBL" id="ALQA01000012">
    <property type="protein sequence ID" value="EJZ10807.1"/>
    <property type="molecule type" value="Genomic_DNA"/>
</dbReference>
<evidence type="ECO:0000313" key="2">
    <source>
        <dbReference type="Proteomes" id="UP000006072"/>
    </source>
</evidence>
<sequence>MHPANDQLCARIRDVAIATFGAHGFRTPLRVVAAAAKVDQATVLELFGSERGLLTSCDDHIVETVRDTKAQAVQSHDPATWWAALAGIESYAPLMAFLLRRMEDGRRSRNNMLDRMIQNIVDYQDAGVGAARLCREDGGTGTGALYERADD</sequence>
<dbReference type="eggNOG" id="COG1309">
    <property type="taxonomic scope" value="Bacteria"/>
</dbReference>
<proteinExistence type="predicted"/>
<dbReference type="Proteomes" id="UP000006072">
    <property type="component" value="Unassembled WGS sequence"/>
</dbReference>
<reference evidence="1 2" key="1">
    <citation type="journal article" date="2012" name="J. Bacteriol.">
        <title>Complete Genome Sequence of Mycobacterium vaccae Type Strain ATCC 25954.</title>
        <authorList>
            <person name="Ho Y.S."/>
            <person name="Adroub S.A."/>
            <person name="Abadi M."/>
            <person name="Al Alwan B."/>
            <person name="Alkhateeb R."/>
            <person name="Gao G."/>
            <person name="Ragab A."/>
            <person name="Ali S."/>
            <person name="van Soolingen D."/>
            <person name="Bitter W."/>
            <person name="Pain A."/>
            <person name="Abdallah A.M."/>
        </authorList>
    </citation>
    <scope>NUCLEOTIDE SEQUENCE [LARGE SCALE GENOMIC DNA]</scope>
    <source>
        <strain evidence="1 2">ATCC 25954</strain>
    </source>
</reference>
<keyword evidence="2" id="KW-1185">Reference proteome</keyword>
<comment type="caution">
    <text evidence="1">The sequence shown here is derived from an EMBL/GenBank/DDBJ whole genome shotgun (WGS) entry which is preliminary data.</text>
</comment>
<dbReference type="HOGENOM" id="CLU_1729402_0_0_11"/>
<dbReference type="SUPFAM" id="SSF46689">
    <property type="entry name" value="Homeodomain-like"/>
    <property type="match status" value="1"/>
</dbReference>